<evidence type="ECO:0000313" key="2">
    <source>
        <dbReference type="EMBL" id="CAD8940681.1"/>
    </source>
</evidence>
<feature type="region of interest" description="Disordered" evidence="1">
    <location>
        <begin position="26"/>
        <end position="71"/>
    </location>
</feature>
<proteinExistence type="predicted"/>
<evidence type="ECO:0000256" key="1">
    <source>
        <dbReference type="SAM" id="MobiDB-lite"/>
    </source>
</evidence>
<gene>
    <name evidence="2" type="ORF">CTEN0397_LOCUS11747</name>
</gene>
<reference evidence="2" key="1">
    <citation type="submission" date="2021-01" db="EMBL/GenBank/DDBJ databases">
        <authorList>
            <person name="Corre E."/>
            <person name="Pelletier E."/>
            <person name="Niang G."/>
            <person name="Scheremetjew M."/>
            <person name="Finn R."/>
            <person name="Kale V."/>
            <person name="Holt S."/>
            <person name="Cochrane G."/>
            <person name="Meng A."/>
            <person name="Brown T."/>
            <person name="Cohen L."/>
        </authorList>
    </citation>
    <scope>NUCLEOTIDE SEQUENCE</scope>
    <source>
        <strain evidence="2">ECT3854</strain>
    </source>
</reference>
<dbReference type="EMBL" id="HBFW01018330">
    <property type="protein sequence ID" value="CAD8940681.1"/>
    <property type="molecule type" value="Transcribed_RNA"/>
</dbReference>
<protein>
    <submittedName>
        <fullName evidence="2">Uncharacterized protein</fullName>
    </submittedName>
</protein>
<name>A0A7S1D908_CYCTE</name>
<dbReference type="AlphaFoldDB" id="A0A7S1D908"/>
<accession>A0A7S1D908</accession>
<organism evidence="2">
    <name type="scientific">Cyclophora tenuis</name>
    <name type="common">Marine diatom</name>
    <dbReference type="NCBI Taxonomy" id="216820"/>
    <lineage>
        <taxon>Eukaryota</taxon>
        <taxon>Sar</taxon>
        <taxon>Stramenopiles</taxon>
        <taxon>Ochrophyta</taxon>
        <taxon>Bacillariophyta</taxon>
        <taxon>Fragilariophyceae</taxon>
        <taxon>Fragilariophycidae</taxon>
        <taxon>Cyclophorales</taxon>
        <taxon>Cyclophoraceae</taxon>
        <taxon>Cyclophora</taxon>
    </lineage>
</organism>
<sequence>MLDNNENDEMYMEAIRRLTILDSRRSAFRKSRPVRREDQEQMSSSSFSESERSGSESFGVPEEELPALPALRRSDYASRNLIMMREKSVRIGSSRSSITTEERRM</sequence>